<accession>A0A2S8B4P5</accession>
<keyword evidence="2" id="KW-0732">Signal</keyword>
<feature type="repeat" description="TPR" evidence="1">
    <location>
        <begin position="550"/>
        <end position="583"/>
    </location>
</feature>
<dbReference type="Pfam" id="PF09976">
    <property type="entry name" value="TPR_21"/>
    <property type="match status" value="1"/>
</dbReference>
<keyword evidence="5" id="KW-1185">Reference proteome</keyword>
<feature type="domain" description="Ancillary SecYEG translocon subunit/Cell division coordinator CpoB TPR" evidence="3">
    <location>
        <begin position="35"/>
        <end position="151"/>
    </location>
</feature>
<evidence type="ECO:0000313" key="4">
    <source>
        <dbReference type="EMBL" id="PQM27330.1"/>
    </source>
</evidence>
<gene>
    <name evidence="4" type="ORF">CVO77_01605</name>
</gene>
<organism evidence="4 5">
    <name type="scientific">Sphingopyxis lindanitolerans</name>
    <dbReference type="NCBI Taxonomy" id="2054227"/>
    <lineage>
        <taxon>Bacteria</taxon>
        <taxon>Pseudomonadati</taxon>
        <taxon>Pseudomonadota</taxon>
        <taxon>Alphaproteobacteria</taxon>
        <taxon>Sphingomonadales</taxon>
        <taxon>Sphingomonadaceae</taxon>
        <taxon>Sphingopyxis</taxon>
    </lineage>
</organism>
<comment type="caution">
    <text evidence="4">The sequence shown here is derived from an EMBL/GenBank/DDBJ whole genome shotgun (WGS) entry which is preliminary data.</text>
</comment>
<dbReference type="PANTHER" id="PTHR12558:SF13">
    <property type="entry name" value="CELL DIVISION CYCLE PROTEIN 27 HOMOLOG"/>
    <property type="match status" value="1"/>
</dbReference>
<protein>
    <recommendedName>
        <fullName evidence="3">Ancillary SecYEG translocon subunit/Cell division coordinator CpoB TPR domain-containing protein</fullName>
    </recommendedName>
</protein>
<feature type="signal peptide" evidence="2">
    <location>
        <begin position="1"/>
        <end position="18"/>
    </location>
</feature>
<dbReference type="InterPro" id="IPR019734">
    <property type="entry name" value="TPR_rpt"/>
</dbReference>
<dbReference type="Gene3D" id="1.25.40.10">
    <property type="entry name" value="Tetratricopeptide repeat domain"/>
    <property type="match status" value="3"/>
</dbReference>
<dbReference type="EMBL" id="PHFW01000002">
    <property type="protein sequence ID" value="PQM27330.1"/>
    <property type="molecule type" value="Genomic_DNA"/>
</dbReference>
<evidence type="ECO:0000259" key="3">
    <source>
        <dbReference type="Pfam" id="PF09976"/>
    </source>
</evidence>
<evidence type="ECO:0000256" key="2">
    <source>
        <dbReference type="SAM" id="SignalP"/>
    </source>
</evidence>
<keyword evidence="1" id="KW-0802">TPR repeat</keyword>
<dbReference type="SMART" id="SM00028">
    <property type="entry name" value="TPR"/>
    <property type="match status" value="7"/>
</dbReference>
<proteinExistence type="predicted"/>
<dbReference type="AlphaFoldDB" id="A0A2S8B4P5"/>
<evidence type="ECO:0000313" key="5">
    <source>
        <dbReference type="Proteomes" id="UP000238954"/>
    </source>
</evidence>
<dbReference type="InterPro" id="IPR018704">
    <property type="entry name" value="SecYEG/CpoB_TPR"/>
</dbReference>
<dbReference type="RefSeq" id="WP_105997589.1">
    <property type="nucleotide sequence ID" value="NZ_CM009578.1"/>
</dbReference>
<feature type="repeat" description="TPR" evidence="1">
    <location>
        <begin position="119"/>
        <end position="152"/>
    </location>
</feature>
<dbReference type="PROSITE" id="PS50005">
    <property type="entry name" value="TPR"/>
    <property type="match status" value="2"/>
</dbReference>
<dbReference type="PROSITE" id="PS51257">
    <property type="entry name" value="PROKAR_LIPOPROTEIN"/>
    <property type="match status" value="1"/>
</dbReference>
<dbReference type="InterPro" id="IPR011990">
    <property type="entry name" value="TPR-like_helical_dom_sf"/>
</dbReference>
<feature type="chain" id="PRO_5015572782" description="Ancillary SecYEG translocon subunit/Cell division coordinator CpoB TPR domain-containing protein" evidence="2">
    <location>
        <begin position="19"/>
        <end position="615"/>
    </location>
</feature>
<reference evidence="5" key="1">
    <citation type="submission" date="2017-11" db="EMBL/GenBank/DDBJ databases">
        <title>The complete genome sequence of Sphingopyxis pomeranensis sp. nov. strain WS5A3p.</title>
        <authorList>
            <person name="Kaminski M.A."/>
        </authorList>
    </citation>
    <scope>NUCLEOTIDE SEQUENCE [LARGE SCALE GENOMIC DNA]</scope>
    <source>
        <strain evidence="5">WS5A3p</strain>
    </source>
</reference>
<dbReference type="PANTHER" id="PTHR12558">
    <property type="entry name" value="CELL DIVISION CYCLE 16,23,27"/>
    <property type="match status" value="1"/>
</dbReference>
<dbReference type="SUPFAM" id="SSF48452">
    <property type="entry name" value="TPR-like"/>
    <property type="match status" value="4"/>
</dbReference>
<dbReference type="Proteomes" id="UP000238954">
    <property type="component" value="Chromosome"/>
</dbReference>
<dbReference type="OrthoDB" id="7259535at2"/>
<dbReference type="Pfam" id="PF13432">
    <property type="entry name" value="TPR_16"/>
    <property type="match status" value="2"/>
</dbReference>
<name>A0A2S8B4P5_9SPHN</name>
<evidence type="ECO:0000256" key="1">
    <source>
        <dbReference type="PROSITE-ProRule" id="PRU00339"/>
    </source>
</evidence>
<sequence>MTLARPLLVALIAAVALAGCGDGAGPPGPRQQWLDRRADLQAAIADDPNAVRPRVELARAQLWLGDGLGAEASVKAALAAGANAAYLRPLLARAYALQGDSKRALAALDAGPIAPEMVGEAAWVAGDVHLADGDLDAARAAYDRAVRERPRDSALWVDIARFRDANADTLGARDAVDYAIELDGKNSAALAYKANLVRTQGGLNASLGWYEKALAADPDDADALIDQAATLGDLGRYKDMLAALRHAATLVPRDPRLYYLQAVLAARAGNYRLARSLLQRTRGELDDQPGVMLLSAIVELELGGQAVAVNWAERLIAEQPYNFTARRILAAANWADGDADAAAEVLAPLVDRQDADSWSLLLAARAASELGHKGEAADYMARAAALAPGEAGPFAVDDDYGSLAADANAAPLDPAKAIPAISADMAAGHYDSAIARATRLRDANRGVADAHILLGDAALAGGRFGLAVESYRAARALDAGERTTLRLANALFRAGDPAGSGAAILALRDSQPSSIAADRLAGHLAMDIEHWDQAAAHFERVRRRIGDRDAVILRDLARAYAAKGDRDRALPLIATAYRLQPLNGEIMRFYADLLDQRGNRQAAQDLRDKAEQIGR</sequence>